<keyword evidence="3" id="KW-0720">Serine protease</keyword>
<dbReference type="AlphaFoldDB" id="A0A9P5HBR8"/>
<dbReference type="Pfam" id="PF00082">
    <property type="entry name" value="Peptidase_S8"/>
    <property type="match status" value="1"/>
</dbReference>
<dbReference type="GO" id="GO:0006508">
    <property type="term" value="P:proteolysis"/>
    <property type="evidence" value="ECO:0007669"/>
    <property type="project" value="UniProtKB-KW"/>
</dbReference>
<protein>
    <recommendedName>
        <fullName evidence="5">Peptidase S8/S53 domain-containing protein</fullName>
    </recommendedName>
</protein>
<feature type="region of interest" description="Disordered" evidence="4">
    <location>
        <begin position="623"/>
        <end position="644"/>
    </location>
</feature>
<keyword evidence="2" id="KW-0378">Hydrolase</keyword>
<feature type="compositionally biased region" description="Acidic residues" evidence="4">
    <location>
        <begin position="7"/>
        <end position="33"/>
    </location>
</feature>
<evidence type="ECO:0000256" key="1">
    <source>
        <dbReference type="ARBA" id="ARBA00022670"/>
    </source>
</evidence>
<dbReference type="EMBL" id="JAANBB010000033">
    <property type="protein sequence ID" value="KAF7554351.1"/>
    <property type="molecule type" value="Genomic_DNA"/>
</dbReference>
<dbReference type="SUPFAM" id="SSF52743">
    <property type="entry name" value="Subtilisin-like"/>
    <property type="match status" value="1"/>
</dbReference>
<sequence>MASDSERDYEEDYEERSDDGFDAFDPEALEDDTDIHAKREETLEERFEAARSSIKRKRSFTNEEDVDEFLYEYREIAGKSSSKAVGNLLHVLVEVVKHNDEVEPQGVERLVRELVKRYPDLLKYTNNHGLNPIFMAIRAPQDQLINYMISACAEDKEQAIYGECLRDALSMKQDGKTCLHAALNEKLKSGTIRMLFENASDEALEVQDDRHKTPMHYAVSFRQCTDARTELIELLIQRDLSVRSGKTFLDLLDRSGSSVYREHQKTRISFSKRWSKENQATDNIKRDQPDSSRTGNRPTGRDPKPQGSSKESKHIASTKAAADRVAERNGRGGDERTESDDREKLRQQKKDEERARLEGAETQAKTNRPAERDTAGRDASRNRSTRINEPDENAALQASIAVRQLEPVPNTGIKRSNTARPDNKADPEKEKRLGTGMTPRNKAMAVCEKNSDKIMQSLKLHYMRTRSAEMAISFLYGTNMDDIQISFDYDRLPRNMLWQDFTKRFGQDAKSKLRFDPVLQYVTFPRVEVRSKGRLADRRQGAEHQSGIHQHGSNGRKDMKYFLDWLYDKGVRHIIKLSVEDSGDDGEKVHSDQVIQDSLERFVVEHLDWQKTDLDPETILHISSKVSKAAPTPEDPKRTESVPDQQLRKLSLRWSGSNAVLRAWSEPDALPLLPRLQKVEIIQPPSDKMYDSPQWISNKIKEFGTRLDASRKIVQARKSAPSAIKRVFDTGAVFGHVEVIAIDSDTDEERRVTSGDTPHISNSAPSKGVNAHQWLKSTAKFAGLMDPFWKNTVQEFLKSRKNQGTPERVEDDVVLALIDDGVDMFDTSLSNQILEGKSFDFHDKKVRPPFSSAKGHGTVMASMILRVCPMAKVYPIRLKTYDNANGKNNIDTNYAAQAIQAALDKKATIISMSWTLPITRGNDEAKNRLHAVIQKAVDNKVLMFCSAPDEGKFTDLDYPSGPWRDRFFRIGAARADGTVFQWTPEDGITYVFPGVDVILDQVKGVSSRSVLGKDVTDRVNDFKYETGSSVATALAAGLAAMIIYCVKASILAVKTANQKAALNPIPDDRALRVADPDAMKRAFASLGKLTPNRFIQVWEELDKVSEILETWQAQSSNPEVNLKCTQGFMEFGLKLASSVQP</sequence>
<evidence type="ECO:0000259" key="5">
    <source>
        <dbReference type="Pfam" id="PF00082"/>
    </source>
</evidence>
<proteinExistence type="predicted"/>
<dbReference type="OrthoDB" id="5093543at2759"/>
<evidence type="ECO:0000313" key="6">
    <source>
        <dbReference type="EMBL" id="KAF7554351.1"/>
    </source>
</evidence>
<evidence type="ECO:0000313" key="7">
    <source>
        <dbReference type="Proteomes" id="UP000722485"/>
    </source>
</evidence>
<dbReference type="Proteomes" id="UP000722485">
    <property type="component" value="Unassembled WGS sequence"/>
</dbReference>
<feature type="compositionally biased region" description="Basic and acidic residues" evidence="4">
    <location>
        <begin position="321"/>
        <end position="359"/>
    </location>
</feature>
<dbReference type="GO" id="GO:0004252">
    <property type="term" value="F:serine-type endopeptidase activity"/>
    <property type="evidence" value="ECO:0007669"/>
    <property type="project" value="InterPro"/>
</dbReference>
<feature type="region of interest" description="Disordered" evidence="4">
    <location>
        <begin position="533"/>
        <end position="553"/>
    </location>
</feature>
<keyword evidence="7" id="KW-1185">Reference proteome</keyword>
<feature type="compositionally biased region" description="Basic and acidic residues" evidence="4">
    <location>
        <begin position="421"/>
        <end position="433"/>
    </location>
</feature>
<reference evidence="6" key="1">
    <citation type="submission" date="2020-03" db="EMBL/GenBank/DDBJ databases">
        <title>Draft Genome Sequence of Cylindrodendrum hubeiense.</title>
        <authorList>
            <person name="Buettner E."/>
            <person name="Kellner H."/>
        </authorList>
    </citation>
    <scope>NUCLEOTIDE SEQUENCE</scope>
    <source>
        <strain evidence="6">IHI 201604</strain>
    </source>
</reference>
<dbReference type="InterPro" id="IPR000209">
    <property type="entry name" value="Peptidase_S8/S53_dom"/>
</dbReference>
<dbReference type="SUPFAM" id="SSF48403">
    <property type="entry name" value="Ankyrin repeat"/>
    <property type="match status" value="1"/>
</dbReference>
<comment type="caution">
    <text evidence="6">The sequence shown here is derived from an EMBL/GenBank/DDBJ whole genome shotgun (WGS) entry which is preliminary data.</text>
</comment>
<dbReference type="Gene3D" id="3.40.50.200">
    <property type="entry name" value="Peptidase S8/S53 domain"/>
    <property type="match status" value="1"/>
</dbReference>
<feature type="compositionally biased region" description="Polar residues" evidence="4">
    <location>
        <begin position="754"/>
        <end position="765"/>
    </location>
</feature>
<dbReference type="CDD" id="cd07491">
    <property type="entry name" value="Peptidases_S8_7"/>
    <property type="match status" value="1"/>
</dbReference>
<evidence type="ECO:0000256" key="4">
    <source>
        <dbReference type="SAM" id="MobiDB-lite"/>
    </source>
</evidence>
<accession>A0A9P5HBR8</accession>
<dbReference type="PRINTS" id="PR00723">
    <property type="entry name" value="SUBTILISIN"/>
</dbReference>
<feature type="domain" description="Peptidase S8/S53" evidence="5">
    <location>
        <begin position="811"/>
        <end position="1043"/>
    </location>
</feature>
<feature type="region of interest" description="Disordered" evidence="4">
    <location>
        <begin position="1"/>
        <end position="35"/>
    </location>
</feature>
<dbReference type="InterPro" id="IPR036770">
    <property type="entry name" value="Ankyrin_rpt-contain_sf"/>
</dbReference>
<dbReference type="InterPro" id="IPR002110">
    <property type="entry name" value="Ankyrin_rpt"/>
</dbReference>
<feature type="compositionally biased region" description="Basic and acidic residues" evidence="4">
    <location>
        <begin position="299"/>
        <end position="314"/>
    </location>
</feature>
<keyword evidence="1" id="KW-0645">Protease</keyword>
<evidence type="ECO:0000256" key="2">
    <source>
        <dbReference type="ARBA" id="ARBA00022801"/>
    </source>
</evidence>
<evidence type="ECO:0000256" key="3">
    <source>
        <dbReference type="ARBA" id="ARBA00022825"/>
    </source>
</evidence>
<dbReference type="SMART" id="SM00248">
    <property type="entry name" value="ANK"/>
    <property type="match status" value="3"/>
</dbReference>
<dbReference type="InterPro" id="IPR015500">
    <property type="entry name" value="Peptidase_S8_subtilisin-rel"/>
</dbReference>
<organism evidence="6 7">
    <name type="scientific">Cylindrodendrum hubeiense</name>
    <dbReference type="NCBI Taxonomy" id="595255"/>
    <lineage>
        <taxon>Eukaryota</taxon>
        <taxon>Fungi</taxon>
        <taxon>Dikarya</taxon>
        <taxon>Ascomycota</taxon>
        <taxon>Pezizomycotina</taxon>
        <taxon>Sordariomycetes</taxon>
        <taxon>Hypocreomycetidae</taxon>
        <taxon>Hypocreales</taxon>
        <taxon>Nectriaceae</taxon>
        <taxon>Cylindrodendrum</taxon>
    </lineage>
</organism>
<feature type="region of interest" description="Disordered" evidence="4">
    <location>
        <begin position="748"/>
        <end position="768"/>
    </location>
</feature>
<dbReference type="PANTHER" id="PTHR24121">
    <property type="entry name" value="NO MECHANORECEPTOR POTENTIAL C, ISOFORM D-RELATED"/>
    <property type="match status" value="1"/>
</dbReference>
<feature type="compositionally biased region" description="Basic and acidic residues" evidence="4">
    <location>
        <begin position="533"/>
        <end position="542"/>
    </location>
</feature>
<name>A0A9P5HBR8_9HYPO</name>
<feature type="compositionally biased region" description="Basic and acidic residues" evidence="4">
    <location>
        <begin position="368"/>
        <end position="389"/>
    </location>
</feature>
<dbReference type="InterPro" id="IPR036852">
    <property type="entry name" value="Peptidase_S8/S53_dom_sf"/>
</dbReference>
<dbReference type="Gene3D" id="1.25.40.20">
    <property type="entry name" value="Ankyrin repeat-containing domain"/>
    <property type="match status" value="1"/>
</dbReference>
<dbReference type="PANTHER" id="PTHR24121:SF23">
    <property type="entry name" value="NO MECHANORECEPTOR POTENTIAL C, ISOFORM H"/>
    <property type="match status" value="1"/>
</dbReference>
<gene>
    <name evidence="6" type="ORF">G7Z17_g2955</name>
</gene>
<feature type="region of interest" description="Disordered" evidence="4">
    <location>
        <begin position="271"/>
        <end position="436"/>
    </location>
</feature>